<sequence length="264" mass="29502">MSNILFVNATPGRPGRSNYSNRVSKDTWTKHERYVRNLHAQGCTREQIRELLRRERGFHPSSGQLTLQFSRWRLFSVHRRPEASRVQRPSPTLDDSPRTNSVQDNVQPTLSHIGVGMEDTLPLNAGKSIPWTNHHKSADANVFLTANDKLILEGIHCLSADENPWLLMTRDSNLTDTSMLLLKSLPPMAPSLHSSSCSTYRHFKRSGYNEWQYAVDSIKSSFGFASTATAYPSITSEPRDDILNGAGYAGDTSSSPESDDTSHG</sequence>
<organism evidence="1 2">
    <name type="scientific">Neophaeococcomyces mojaviensis</name>
    <dbReference type="NCBI Taxonomy" id="3383035"/>
    <lineage>
        <taxon>Eukaryota</taxon>
        <taxon>Fungi</taxon>
        <taxon>Dikarya</taxon>
        <taxon>Ascomycota</taxon>
        <taxon>Pezizomycotina</taxon>
        <taxon>Eurotiomycetes</taxon>
        <taxon>Chaetothyriomycetidae</taxon>
        <taxon>Chaetothyriales</taxon>
        <taxon>Chaetothyriales incertae sedis</taxon>
        <taxon>Neophaeococcomyces</taxon>
    </lineage>
</organism>
<name>A0ACC3AL26_9EURO</name>
<gene>
    <name evidence="1" type="ORF">H2198_000345</name>
</gene>
<reference evidence="1" key="1">
    <citation type="submission" date="2022-10" db="EMBL/GenBank/DDBJ databases">
        <title>Culturing micro-colonial fungi from biological soil crusts in the Mojave desert and describing Neophaeococcomyces mojavensis, and introducing the new genera and species Taxawa tesnikishii.</title>
        <authorList>
            <person name="Kurbessoian T."/>
            <person name="Stajich J.E."/>
        </authorList>
    </citation>
    <scope>NUCLEOTIDE SEQUENCE</scope>
    <source>
        <strain evidence="1">JES_112</strain>
    </source>
</reference>
<dbReference type="EMBL" id="JAPDRQ010000003">
    <property type="protein sequence ID" value="KAJ9664416.1"/>
    <property type="molecule type" value="Genomic_DNA"/>
</dbReference>
<evidence type="ECO:0000313" key="2">
    <source>
        <dbReference type="Proteomes" id="UP001172386"/>
    </source>
</evidence>
<evidence type="ECO:0000313" key="1">
    <source>
        <dbReference type="EMBL" id="KAJ9664416.1"/>
    </source>
</evidence>
<keyword evidence="2" id="KW-1185">Reference proteome</keyword>
<protein>
    <submittedName>
        <fullName evidence="1">Uncharacterized protein</fullName>
    </submittedName>
</protein>
<dbReference type="Proteomes" id="UP001172386">
    <property type="component" value="Unassembled WGS sequence"/>
</dbReference>
<comment type="caution">
    <text evidence="1">The sequence shown here is derived from an EMBL/GenBank/DDBJ whole genome shotgun (WGS) entry which is preliminary data.</text>
</comment>
<accession>A0ACC3AL26</accession>
<proteinExistence type="predicted"/>